<name>A0ABU6X8K2_9FABA</name>
<dbReference type="Proteomes" id="UP001341840">
    <property type="component" value="Unassembled WGS sequence"/>
</dbReference>
<feature type="compositionally biased region" description="Basic and acidic residues" evidence="2">
    <location>
        <begin position="183"/>
        <end position="211"/>
    </location>
</feature>
<protein>
    <submittedName>
        <fullName evidence="5">Uncharacterized protein</fullName>
    </submittedName>
</protein>
<evidence type="ECO:0000259" key="4">
    <source>
        <dbReference type="Pfam" id="PF14571"/>
    </source>
</evidence>
<dbReference type="InterPro" id="IPR027935">
    <property type="entry name" value="Di19_C"/>
</dbReference>
<evidence type="ECO:0000259" key="3">
    <source>
        <dbReference type="Pfam" id="PF05605"/>
    </source>
</evidence>
<feature type="compositionally biased region" description="Low complexity" evidence="2">
    <location>
        <begin position="168"/>
        <end position="180"/>
    </location>
</feature>
<comment type="similarity">
    <text evidence="1">Belongs to the Di19 family.</text>
</comment>
<evidence type="ECO:0000256" key="1">
    <source>
        <dbReference type="ARBA" id="ARBA00007109"/>
    </source>
</evidence>
<evidence type="ECO:0000313" key="5">
    <source>
        <dbReference type="EMBL" id="MED6193706.1"/>
    </source>
</evidence>
<organism evidence="5 6">
    <name type="scientific">Stylosanthes scabra</name>
    <dbReference type="NCBI Taxonomy" id="79078"/>
    <lineage>
        <taxon>Eukaryota</taxon>
        <taxon>Viridiplantae</taxon>
        <taxon>Streptophyta</taxon>
        <taxon>Embryophyta</taxon>
        <taxon>Tracheophyta</taxon>
        <taxon>Spermatophyta</taxon>
        <taxon>Magnoliopsida</taxon>
        <taxon>eudicotyledons</taxon>
        <taxon>Gunneridae</taxon>
        <taxon>Pentapetalae</taxon>
        <taxon>rosids</taxon>
        <taxon>fabids</taxon>
        <taxon>Fabales</taxon>
        <taxon>Fabaceae</taxon>
        <taxon>Papilionoideae</taxon>
        <taxon>50 kb inversion clade</taxon>
        <taxon>dalbergioids sensu lato</taxon>
        <taxon>Dalbergieae</taxon>
        <taxon>Pterocarpus clade</taxon>
        <taxon>Stylosanthes</taxon>
    </lineage>
</organism>
<dbReference type="EMBL" id="JASCZI010211522">
    <property type="protein sequence ID" value="MED6193706.1"/>
    <property type="molecule type" value="Genomic_DNA"/>
</dbReference>
<dbReference type="InterPro" id="IPR033347">
    <property type="entry name" value="Di19"/>
</dbReference>
<evidence type="ECO:0000313" key="6">
    <source>
        <dbReference type="Proteomes" id="UP001341840"/>
    </source>
</evidence>
<comment type="caution">
    <text evidence="5">The sequence shown here is derived from an EMBL/GenBank/DDBJ whole genome shotgun (WGS) entry which is preliminary data.</text>
</comment>
<feature type="region of interest" description="Disordered" evidence="2">
    <location>
        <begin position="168"/>
        <end position="212"/>
    </location>
</feature>
<dbReference type="Pfam" id="PF14571">
    <property type="entry name" value="Di19_C"/>
    <property type="match status" value="1"/>
</dbReference>
<dbReference type="PANTHER" id="PTHR31875:SF25">
    <property type="entry name" value="PROTEIN DEHYDRATION-INDUCED 19 HOMOLOG 2"/>
    <property type="match status" value="1"/>
</dbReference>
<feature type="domain" description="Di19 C-terminal" evidence="4">
    <location>
        <begin position="124"/>
        <end position="224"/>
    </location>
</feature>
<reference evidence="5 6" key="1">
    <citation type="journal article" date="2023" name="Plants (Basel)">
        <title>Bridging the Gap: Combining Genomics and Transcriptomics Approaches to Understand Stylosanthes scabra, an Orphan Legume from the Brazilian Caatinga.</title>
        <authorList>
            <person name="Ferreira-Neto J.R.C."/>
            <person name="da Silva M.D."/>
            <person name="Binneck E."/>
            <person name="de Melo N.F."/>
            <person name="da Silva R.H."/>
            <person name="de Melo A.L.T.M."/>
            <person name="Pandolfi V."/>
            <person name="Bustamante F.O."/>
            <person name="Brasileiro-Vidal A.C."/>
            <person name="Benko-Iseppon A.M."/>
        </authorList>
    </citation>
    <scope>NUCLEOTIDE SEQUENCE [LARGE SCALE GENOMIC DNA]</scope>
    <source>
        <tissue evidence="5">Leaves</tissue>
    </source>
</reference>
<keyword evidence="6" id="KW-1185">Reference proteome</keyword>
<dbReference type="Pfam" id="PF05605">
    <property type="entry name" value="zf-Di19"/>
    <property type="match status" value="1"/>
</dbReference>
<accession>A0ABU6X8K2</accession>
<proteinExistence type="inferred from homology"/>
<gene>
    <name evidence="5" type="ORF">PIB30_022004</name>
</gene>
<feature type="domain" description="Di19 zinc-binding" evidence="3">
    <location>
        <begin position="48"/>
        <end position="99"/>
    </location>
</feature>
<evidence type="ECO:0000256" key="2">
    <source>
        <dbReference type="SAM" id="MobiDB-lite"/>
    </source>
</evidence>
<dbReference type="InterPro" id="IPR008598">
    <property type="entry name" value="Di19_Zn-bd"/>
</dbReference>
<sequence length="229" mass="25313">MDGDTFGFPFGGTASRRLPSRHKSRYAEAEVFDDFEDMKGDDELRTVYPCPFCVDDFDLLELCCHIDLEHSFEPKSGICPVCVVWVGTNMVDHITAQHGSMIKAQLKSRRYKESYPSLSFLRCSKDVDDGQWQSFSDGLSPTISTSSSKAACDPFLSFLYSGAAASAENENAGPDSSSEVSTEETHSSDTVIKRDVVQPSLSDKDQTEKARRSGFVQELLMSTILDPGF</sequence>
<dbReference type="PANTHER" id="PTHR31875">
    <property type="entry name" value="PROTEIN DEHYDRATION-INDUCED 19"/>
    <property type="match status" value="1"/>
</dbReference>